<evidence type="ECO:0000256" key="1">
    <source>
        <dbReference type="SAM" id="Phobius"/>
    </source>
</evidence>
<evidence type="ECO:0000313" key="3">
    <source>
        <dbReference type="Proteomes" id="UP000644610"/>
    </source>
</evidence>
<evidence type="ECO:0000313" key="2">
    <source>
        <dbReference type="EMBL" id="GII49906.1"/>
    </source>
</evidence>
<keyword evidence="1" id="KW-1133">Transmembrane helix</keyword>
<keyword evidence="1" id="KW-0812">Transmembrane</keyword>
<feature type="transmembrane region" description="Helical" evidence="1">
    <location>
        <begin position="20"/>
        <end position="44"/>
    </location>
</feature>
<gene>
    <name evidence="2" type="ORF">Psi02_63300</name>
</gene>
<feature type="transmembrane region" description="Helical" evidence="1">
    <location>
        <begin position="64"/>
        <end position="81"/>
    </location>
</feature>
<dbReference type="AlphaFoldDB" id="A0A8J3UUU1"/>
<keyword evidence="3" id="KW-1185">Reference proteome</keyword>
<name>A0A8J3UUU1_9ACTN</name>
<reference evidence="2" key="1">
    <citation type="submission" date="2021-01" db="EMBL/GenBank/DDBJ databases">
        <title>Whole genome shotgun sequence of Planotetraspora silvatica NBRC 100141.</title>
        <authorList>
            <person name="Komaki H."/>
            <person name="Tamura T."/>
        </authorList>
    </citation>
    <scope>NUCLEOTIDE SEQUENCE</scope>
    <source>
        <strain evidence="2">NBRC 100141</strain>
    </source>
</reference>
<accession>A0A8J3UUU1</accession>
<dbReference type="EMBL" id="BOOQ01000046">
    <property type="protein sequence ID" value="GII49906.1"/>
    <property type="molecule type" value="Genomic_DNA"/>
</dbReference>
<comment type="caution">
    <text evidence="2">The sequence shown here is derived from an EMBL/GenBank/DDBJ whole genome shotgun (WGS) entry which is preliminary data.</text>
</comment>
<protein>
    <submittedName>
        <fullName evidence="2">Uncharacterized protein</fullName>
    </submittedName>
</protein>
<sequence>MVSLIRSYQRREWIVNEAWYRLAMLLTLVAGVWEGPMAIIFRAFTDKGPNALVAANYLPAPWCYVVAVAAAVVAFAVIAVLDTRHKRATSAAG</sequence>
<dbReference type="Proteomes" id="UP000644610">
    <property type="component" value="Unassembled WGS sequence"/>
</dbReference>
<proteinExistence type="predicted"/>
<organism evidence="2 3">
    <name type="scientific">Planotetraspora silvatica</name>
    <dbReference type="NCBI Taxonomy" id="234614"/>
    <lineage>
        <taxon>Bacteria</taxon>
        <taxon>Bacillati</taxon>
        <taxon>Actinomycetota</taxon>
        <taxon>Actinomycetes</taxon>
        <taxon>Streptosporangiales</taxon>
        <taxon>Streptosporangiaceae</taxon>
        <taxon>Planotetraspora</taxon>
    </lineage>
</organism>
<keyword evidence="1" id="KW-0472">Membrane</keyword>